<gene>
    <name evidence="2" type="ORF">LY90DRAFT_499251</name>
</gene>
<name>A0A1Y2FKP6_9FUNG</name>
<comment type="caution">
    <text evidence="2">The sequence shown here is derived from an EMBL/GenBank/DDBJ whole genome shotgun (WGS) entry which is preliminary data.</text>
</comment>
<keyword evidence="1" id="KW-1133">Transmembrane helix</keyword>
<organism evidence="2 3">
    <name type="scientific">Neocallimastix californiae</name>
    <dbReference type="NCBI Taxonomy" id="1754190"/>
    <lineage>
        <taxon>Eukaryota</taxon>
        <taxon>Fungi</taxon>
        <taxon>Fungi incertae sedis</taxon>
        <taxon>Chytridiomycota</taxon>
        <taxon>Chytridiomycota incertae sedis</taxon>
        <taxon>Neocallimastigomycetes</taxon>
        <taxon>Neocallimastigales</taxon>
        <taxon>Neocallimastigaceae</taxon>
        <taxon>Neocallimastix</taxon>
    </lineage>
</organism>
<keyword evidence="1" id="KW-0812">Transmembrane</keyword>
<evidence type="ECO:0000313" key="3">
    <source>
        <dbReference type="Proteomes" id="UP000193920"/>
    </source>
</evidence>
<dbReference type="AlphaFoldDB" id="A0A1Y2FKP6"/>
<proteinExistence type="predicted"/>
<accession>A0A1Y2FKP6</accession>
<evidence type="ECO:0000313" key="2">
    <source>
        <dbReference type="EMBL" id="ORY84540.1"/>
    </source>
</evidence>
<feature type="transmembrane region" description="Helical" evidence="1">
    <location>
        <begin position="256"/>
        <end position="275"/>
    </location>
</feature>
<keyword evidence="3" id="KW-1185">Reference proteome</keyword>
<dbReference type="EMBL" id="MCOG01000005">
    <property type="protein sequence ID" value="ORY84540.1"/>
    <property type="molecule type" value="Genomic_DNA"/>
</dbReference>
<feature type="transmembrane region" description="Helical" evidence="1">
    <location>
        <begin position="44"/>
        <end position="62"/>
    </location>
</feature>
<dbReference type="Proteomes" id="UP000193920">
    <property type="component" value="Unassembled WGS sequence"/>
</dbReference>
<feature type="transmembrane region" description="Helical" evidence="1">
    <location>
        <begin position="69"/>
        <end position="90"/>
    </location>
</feature>
<sequence>MDSNNGSKPTGKGFIRFSINGYCPSQPYKNFFEGILSKFDESTFYTNILQFALVSLMYLNAGKGKYWKILFYASFAGLMGALIEKGTIAYTCTIHDMNNERYYIYGFLISEIFWIVKEYSIPLLNLTKIKAFSYENSSKLFSISIYFLFIFFVCSRFYIGFKRCTAGVLYNKEIKYGHMVAFSIMAFADLICTIGIIYFVGNHNKQEYNHAKYIDHYIKRSSYVILIFVDIVSILFVVINYFIAHFEEIPENDDKPFLNIKCSYILILACDALLFKYSVHLNSNREYSNYNYEDFNLGSININGIAANYNGYDRNINENQRNSILNVPPFIYPSLNYKKKLIHY</sequence>
<keyword evidence="1" id="KW-0472">Membrane</keyword>
<feature type="transmembrane region" description="Helical" evidence="1">
    <location>
        <begin position="102"/>
        <end position="119"/>
    </location>
</feature>
<evidence type="ECO:0000256" key="1">
    <source>
        <dbReference type="SAM" id="Phobius"/>
    </source>
</evidence>
<reference evidence="2 3" key="1">
    <citation type="submission" date="2016-08" db="EMBL/GenBank/DDBJ databases">
        <title>A Parts List for Fungal Cellulosomes Revealed by Comparative Genomics.</title>
        <authorList>
            <consortium name="DOE Joint Genome Institute"/>
            <person name="Haitjema C.H."/>
            <person name="Gilmore S.P."/>
            <person name="Henske J.K."/>
            <person name="Solomon K.V."/>
            <person name="De Groot R."/>
            <person name="Kuo A."/>
            <person name="Mondo S.J."/>
            <person name="Salamov A.A."/>
            <person name="Labutti K."/>
            <person name="Zhao Z."/>
            <person name="Chiniquy J."/>
            <person name="Barry K."/>
            <person name="Brewer H.M."/>
            <person name="Purvine S.O."/>
            <person name="Wright A.T."/>
            <person name="Boxma B."/>
            <person name="Van Alen T."/>
            <person name="Hackstein J.H."/>
            <person name="Baker S.E."/>
            <person name="Grigoriev I.V."/>
            <person name="O'Malley M.A."/>
        </authorList>
    </citation>
    <scope>NUCLEOTIDE SEQUENCE [LARGE SCALE GENOMIC DNA]</scope>
    <source>
        <strain evidence="2 3">G1</strain>
    </source>
</reference>
<feature type="transmembrane region" description="Helical" evidence="1">
    <location>
        <begin position="140"/>
        <end position="159"/>
    </location>
</feature>
<feature type="transmembrane region" description="Helical" evidence="1">
    <location>
        <begin position="179"/>
        <end position="201"/>
    </location>
</feature>
<protein>
    <submittedName>
        <fullName evidence="2">Uncharacterized protein</fullName>
    </submittedName>
</protein>
<feature type="transmembrane region" description="Helical" evidence="1">
    <location>
        <begin position="222"/>
        <end position="244"/>
    </location>
</feature>